<dbReference type="Pfam" id="PF01955">
    <property type="entry name" value="CbiZ"/>
    <property type="match status" value="1"/>
</dbReference>
<dbReference type="Proteomes" id="UP001227126">
    <property type="component" value="Unassembled WGS sequence"/>
</dbReference>
<name>A0ABT7FHT5_9RHOB</name>
<organism evidence="2 3">
    <name type="scientific">Sedimentitalea xiamensis</name>
    <dbReference type="NCBI Taxonomy" id="3050037"/>
    <lineage>
        <taxon>Bacteria</taxon>
        <taxon>Pseudomonadati</taxon>
        <taxon>Pseudomonadota</taxon>
        <taxon>Alphaproteobacteria</taxon>
        <taxon>Rhodobacterales</taxon>
        <taxon>Paracoccaceae</taxon>
        <taxon>Sedimentitalea</taxon>
    </lineage>
</organism>
<accession>A0ABT7FHT5</accession>
<reference evidence="2 3" key="1">
    <citation type="submission" date="2023-05" db="EMBL/GenBank/DDBJ databases">
        <title>Sedimentitalea sp. nov. JM2-8.</title>
        <authorList>
            <person name="Huang J."/>
        </authorList>
    </citation>
    <scope>NUCLEOTIDE SEQUENCE [LARGE SCALE GENOMIC DNA]</scope>
    <source>
        <strain evidence="2 3">JM2-8</strain>
    </source>
</reference>
<dbReference type="EMBL" id="JASNJE010000023">
    <property type="protein sequence ID" value="MDK3074701.1"/>
    <property type="molecule type" value="Genomic_DNA"/>
</dbReference>
<feature type="region of interest" description="Disordered" evidence="1">
    <location>
        <begin position="223"/>
        <end position="246"/>
    </location>
</feature>
<comment type="caution">
    <text evidence="2">The sequence shown here is derived from an EMBL/GenBank/DDBJ whole genome shotgun (WGS) entry which is preliminary data.</text>
</comment>
<sequence length="246" mass="26535">MTAVTLKRPWLEFDLGGDMQVLSWAINRPGFVTARRIFWREVRNADLSEDFDVARWLSEELEDRQAADAVTLLTSRDIGRYKQATASVGGTTAHCVATVGLTNAERVGFRTVRAHPGRGTINIAIRLTAGLSQTGLLETLSIATQARTAAIIEVGLPLRDGPATGTGTDCIAVAAPIGTCTYAGLHTDIGEAVGRAVYRATLAGARDWMDEFASARSEWVTNAQDQRSLQNPLHRPLPGRTGCNDC</sequence>
<protein>
    <submittedName>
        <fullName evidence="2">Adenosylcobinamide amidohydrolase</fullName>
    </submittedName>
</protein>
<evidence type="ECO:0000313" key="2">
    <source>
        <dbReference type="EMBL" id="MDK3074701.1"/>
    </source>
</evidence>
<dbReference type="PANTHER" id="PTHR35336:SF5">
    <property type="entry name" value="ADENOSYLCOBINAMIDE AMIDOHYDROLASE"/>
    <property type="match status" value="1"/>
</dbReference>
<evidence type="ECO:0000313" key="3">
    <source>
        <dbReference type="Proteomes" id="UP001227126"/>
    </source>
</evidence>
<proteinExistence type="predicted"/>
<gene>
    <name evidence="2" type="ORF">QO034_16540</name>
</gene>
<dbReference type="RefSeq" id="WP_284486631.1">
    <property type="nucleotide sequence ID" value="NZ_JASNJE010000023.1"/>
</dbReference>
<dbReference type="PANTHER" id="PTHR35336">
    <property type="entry name" value="ADENOSYLCOBINAMIDE AMIDOHYDROLASE"/>
    <property type="match status" value="1"/>
</dbReference>
<dbReference type="InterPro" id="IPR002808">
    <property type="entry name" value="AdoCbi_amidolase"/>
</dbReference>
<evidence type="ECO:0000256" key="1">
    <source>
        <dbReference type="SAM" id="MobiDB-lite"/>
    </source>
</evidence>
<keyword evidence="3" id="KW-1185">Reference proteome</keyword>
<dbReference type="InterPro" id="IPR052209">
    <property type="entry name" value="CbiZ"/>
</dbReference>